<accession>A0A165YXC4</accession>
<dbReference type="Pfam" id="PF03478">
    <property type="entry name" value="Beta-prop_KIB1-4"/>
    <property type="match status" value="1"/>
</dbReference>
<dbReference type="PANTHER" id="PTHR44259:SF15">
    <property type="entry name" value="F-BOX PROTEIN KIB2-RELATED"/>
    <property type="match status" value="1"/>
</dbReference>
<protein>
    <submittedName>
        <fullName evidence="3">Uncharacterized protein</fullName>
    </submittedName>
</protein>
<dbReference type="InterPro" id="IPR001810">
    <property type="entry name" value="F-box_dom"/>
</dbReference>
<dbReference type="PANTHER" id="PTHR44259">
    <property type="entry name" value="OS07G0183000 PROTEIN-RELATED"/>
    <property type="match status" value="1"/>
</dbReference>
<dbReference type="Gramene" id="KZM99355">
    <property type="protein sequence ID" value="KZM99355"/>
    <property type="gene ID" value="DCAR_013283"/>
</dbReference>
<dbReference type="EMBL" id="CP093346">
    <property type="protein sequence ID" value="WOG98438.1"/>
    <property type="molecule type" value="Genomic_DNA"/>
</dbReference>
<reference evidence="3" key="2">
    <citation type="submission" date="2022-03" db="EMBL/GenBank/DDBJ databases">
        <title>Draft title - Genomic analysis of global carrot germplasm unveils the trajectory of domestication and the origin of high carotenoid orange carrot.</title>
        <authorList>
            <person name="Iorizzo M."/>
            <person name="Ellison S."/>
            <person name="Senalik D."/>
            <person name="Macko-Podgorni A."/>
            <person name="Grzebelus D."/>
            <person name="Bostan H."/>
            <person name="Rolling W."/>
            <person name="Curaba J."/>
            <person name="Simon P."/>
        </authorList>
    </citation>
    <scope>NUCLEOTIDE SEQUENCE</scope>
    <source>
        <tissue evidence="3">Leaf</tissue>
    </source>
</reference>
<evidence type="ECO:0000313" key="4">
    <source>
        <dbReference type="Proteomes" id="UP000077755"/>
    </source>
</evidence>
<reference evidence="3" key="1">
    <citation type="journal article" date="2016" name="Nat. Genet.">
        <title>A high-quality carrot genome assembly provides new insights into carotenoid accumulation and asterid genome evolution.</title>
        <authorList>
            <person name="Iorizzo M."/>
            <person name="Ellison S."/>
            <person name="Senalik D."/>
            <person name="Zeng P."/>
            <person name="Satapoomin P."/>
            <person name="Huang J."/>
            <person name="Bowman M."/>
            <person name="Iovene M."/>
            <person name="Sanseverino W."/>
            <person name="Cavagnaro P."/>
            <person name="Yildiz M."/>
            <person name="Macko-Podgorni A."/>
            <person name="Moranska E."/>
            <person name="Grzebelus E."/>
            <person name="Grzebelus D."/>
            <person name="Ashrafi H."/>
            <person name="Zheng Z."/>
            <person name="Cheng S."/>
            <person name="Spooner D."/>
            <person name="Van Deynze A."/>
            <person name="Simon P."/>
        </authorList>
    </citation>
    <scope>NUCLEOTIDE SEQUENCE</scope>
    <source>
        <tissue evidence="3">Leaf</tissue>
    </source>
</reference>
<dbReference type="Proteomes" id="UP000077755">
    <property type="component" value="Chromosome 4"/>
</dbReference>
<evidence type="ECO:0000259" key="2">
    <source>
        <dbReference type="Pfam" id="PF03478"/>
    </source>
</evidence>
<proteinExistence type="predicted"/>
<dbReference type="Pfam" id="PF00646">
    <property type="entry name" value="F-box"/>
    <property type="match status" value="1"/>
</dbReference>
<dbReference type="AlphaFoldDB" id="A0A165YXC4"/>
<keyword evidence="4" id="KW-1185">Reference proteome</keyword>
<dbReference type="InterPro" id="IPR050942">
    <property type="entry name" value="F-box_BR-signaling"/>
</dbReference>
<feature type="domain" description="F-box" evidence="1">
    <location>
        <begin position="2"/>
        <end position="31"/>
    </location>
</feature>
<dbReference type="InterPro" id="IPR005174">
    <property type="entry name" value="KIB1-4_b-propeller"/>
</dbReference>
<gene>
    <name evidence="3" type="ORF">DCAR_0417781</name>
</gene>
<sequence length="406" mass="47334">MLNKILSKMPFISILNFRDVCPSSRTVLRSFISSSSYSQVHLAPWMLLPGKLEDKESIRFCTYEDEMVFKRTNAPPEFYDDLCLGTSYGWMVMLDKDIEPYLFNLFSLKKIKLPNIDTFLNIVCVTGPIIENGNYIFYYEGRRTHLKKIRSVHQLWHEFMYKAVVSAKPSHNNGDFYVLVIIERGNSGTAQLAFCYAGDDEWMQLGGYNESYCDVVCHDNMFYALNYPDKVEIWDVHNSHPTKRTNIVAAFPQKIFDTKSSLRNFNTFRNYLVEVSTDLFLVVRFIGGVLYNCGLYALELKHETLFFQVYKLDTSKKRWEEVESLGDLAYFVGANQSKSLSVHGNSAYKANSIYFTDDSWDMIYWNKKHFDVGVYHMEDKSIERKILFTSYSEPPPFWIDPESLID</sequence>
<evidence type="ECO:0000259" key="1">
    <source>
        <dbReference type="Pfam" id="PF00646"/>
    </source>
</evidence>
<evidence type="ECO:0000313" key="3">
    <source>
        <dbReference type="EMBL" id="WOG98438.1"/>
    </source>
</evidence>
<organism evidence="3 4">
    <name type="scientific">Daucus carota subsp. sativus</name>
    <name type="common">Carrot</name>
    <dbReference type="NCBI Taxonomy" id="79200"/>
    <lineage>
        <taxon>Eukaryota</taxon>
        <taxon>Viridiplantae</taxon>
        <taxon>Streptophyta</taxon>
        <taxon>Embryophyta</taxon>
        <taxon>Tracheophyta</taxon>
        <taxon>Spermatophyta</taxon>
        <taxon>Magnoliopsida</taxon>
        <taxon>eudicotyledons</taxon>
        <taxon>Gunneridae</taxon>
        <taxon>Pentapetalae</taxon>
        <taxon>asterids</taxon>
        <taxon>campanulids</taxon>
        <taxon>Apiales</taxon>
        <taxon>Apiaceae</taxon>
        <taxon>Apioideae</taxon>
        <taxon>Scandiceae</taxon>
        <taxon>Daucinae</taxon>
        <taxon>Daucus</taxon>
        <taxon>Daucus sect. Daucus</taxon>
    </lineage>
</organism>
<feature type="domain" description="KIB1-4 beta-propeller" evidence="2">
    <location>
        <begin position="69"/>
        <end position="375"/>
    </location>
</feature>
<dbReference type="OMA" id="DDEANPI"/>
<name>A0A165YXC4_DAUCS</name>